<dbReference type="Pfam" id="PF16534">
    <property type="entry name" value="ULD"/>
    <property type="match status" value="1"/>
</dbReference>
<proteinExistence type="predicted"/>
<accession>A0A915I8E5</accession>
<dbReference type="PANTHER" id="PTHR15116">
    <property type="entry name" value="DNA-BINDING PROTEIN SATB FAMILY MEMBER"/>
    <property type="match status" value="1"/>
</dbReference>
<protein>
    <submittedName>
        <fullName evidence="8">ULD domain-containing protein</fullName>
    </submittedName>
</protein>
<evidence type="ECO:0000313" key="7">
    <source>
        <dbReference type="Proteomes" id="UP000887565"/>
    </source>
</evidence>
<evidence type="ECO:0000256" key="2">
    <source>
        <dbReference type="ARBA" id="ARBA00022843"/>
    </source>
</evidence>
<dbReference type="AlphaFoldDB" id="A0A915I8E5"/>
<dbReference type="GO" id="GO:0006338">
    <property type="term" value="P:chromatin remodeling"/>
    <property type="evidence" value="ECO:0007669"/>
    <property type="project" value="InterPro"/>
</dbReference>
<keyword evidence="5" id="KW-0539">Nucleus</keyword>
<reference evidence="8" key="1">
    <citation type="submission" date="2022-11" db="UniProtKB">
        <authorList>
            <consortium name="WormBaseParasite"/>
        </authorList>
    </citation>
    <scope>IDENTIFICATION</scope>
</reference>
<dbReference type="InterPro" id="IPR038224">
    <property type="entry name" value="SATB_ULD_sf"/>
</dbReference>
<dbReference type="Gene3D" id="3.10.20.710">
    <property type="entry name" value="SATB, ubiquitin-like oligomerisation domain"/>
    <property type="match status" value="1"/>
</dbReference>
<keyword evidence="3" id="KW-0238">DNA-binding</keyword>
<dbReference type="InterPro" id="IPR039673">
    <property type="entry name" value="SATB1/SATB2"/>
</dbReference>
<evidence type="ECO:0000256" key="5">
    <source>
        <dbReference type="ARBA" id="ARBA00023242"/>
    </source>
</evidence>
<evidence type="ECO:0000259" key="6">
    <source>
        <dbReference type="PROSITE" id="PS51982"/>
    </source>
</evidence>
<dbReference type="GO" id="GO:0005634">
    <property type="term" value="C:nucleus"/>
    <property type="evidence" value="ECO:0007669"/>
    <property type="project" value="UniProtKB-ARBA"/>
</dbReference>
<feature type="domain" description="CMP" evidence="6">
    <location>
        <begin position="1"/>
        <end position="104"/>
    </location>
</feature>
<dbReference type="PROSITE" id="PS51982">
    <property type="entry name" value="CMP"/>
    <property type="match status" value="1"/>
</dbReference>
<evidence type="ECO:0000256" key="3">
    <source>
        <dbReference type="ARBA" id="ARBA00023125"/>
    </source>
</evidence>
<dbReference type="InterPro" id="IPR032392">
    <property type="entry name" value="ULD"/>
</dbReference>
<sequence>MFPIRCLIEAVDDDRCPKCSDSGSLVVSDSYAIVAGQTPLSQLVDTVLSALGLQHLGYGCKPMLQLKNWKPLTFDQISDEPDVEVETILKDVSNQLTLRILTKQSSTALQGSVNDLKDRLLRAILQKVPDLLSESQRTQWKVSSY</sequence>
<keyword evidence="7" id="KW-1185">Reference proteome</keyword>
<dbReference type="GO" id="GO:0000981">
    <property type="term" value="F:DNA-binding transcription factor activity, RNA polymerase II-specific"/>
    <property type="evidence" value="ECO:0007669"/>
    <property type="project" value="TreeGrafter"/>
</dbReference>
<dbReference type="WBParaSite" id="nRc.2.0.1.t10434-RA">
    <property type="protein sequence ID" value="nRc.2.0.1.t10434-RA"/>
    <property type="gene ID" value="nRc.2.0.1.g10434"/>
</dbReference>
<evidence type="ECO:0000313" key="8">
    <source>
        <dbReference type="WBParaSite" id="nRc.2.0.1.t10434-RA"/>
    </source>
</evidence>
<keyword evidence="2" id="KW-0832">Ubl conjugation</keyword>
<dbReference type="OMA" id="YSEHAFI"/>
<evidence type="ECO:0000256" key="4">
    <source>
        <dbReference type="ARBA" id="ARBA00023155"/>
    </source>
</evidence>
<keyword evidence="4" id="KW-0371">Homeobox</keyword>
<name>A0A915I8E5_ROMCU</name>
<dbReference type="PANTHER" id="PTHR15116:SF16">
    <property type="entry name" value="DEFECTIVE PROVENTRICULUS, ISOFORM A"/>
    <property type="match status" value="1"/>
</dbReference>
<evidence type="ECO:0000256" key="1">
    <source>
        <dbReference type="ARBA" id="ARBA00022737"/>
    </source>
</evidence>
<organism evidence="7 8">
    <name type="scientific">Romanomermis culicivorax</name>
    <name type="common">Nematode worm</name>
    <dbReference type="NCBI Taxonomy" id="13658"/>
    <lineage>
        <taxon>Eukaryota</taxon>
        <taxon>Metazoa</taxon>
        <taxon>Ecdysozoa</taxon>
        <taxon>Nematoda</taxon>
        <taxon>Enoplea</taxon>
        <taxon>Dorylaimia</taxon>
        <taxon>Mermithida</taxon>
        <taxon>Mermithoidea</taxon>
        <taxon>Mermithidae</taxon>
        <taxon>Romanomermis</taxon>
    </lineage>
</organism>
<dbReference type="Proteomes" id="UP000887565">
    <property type="component" value="Unplaced"/>
</dbReference>
<keyword evidence="1" id="KW-0677">Repeat</keyword>
<dbReference type="GO" id="GO:0000978">
    <property type="term" value="F:RNA polymerase II cis-regulatory region sequence-specific DNA binding"/>
    <property type="evidence" value="ECO:0007669"/>
    <property type="project" value="TreeGrafter"/>
</dbReference>